<feature type="non-terminal residue" evidence="1">
    <location>
        <position position="57"/>
    </location>
</feature>
<name>A0A8J4XEW9_CLAMG</name>
<reference evidence="1" key="1">
    <citation type="submission" date="2020-07" db="EMBL/GenBank/DDBJ databases">
        <title>Clarias magur genome sequencing, assembly and annotation.</title>
        <authorList>
            <person name="Kushwaha B."/>
            <person name="Kumar R."/>
            <person name="Das P."/>
            <person name="Joshi C.G."/>
            <person name="Kumar D."/>
            <person name="Nagpure N.S."/>
            <person name="Pandey M."/>
            <person name="Agarwal S."/>
            <person name="Srivastava S."/>
            <person name="Singh M."/>
            <person name="Sahoo L."/>
            <person name="Jayasankar P."/>
            <person name="Meher P.K."/>
            <person name="Koringa P.G."/>
            <person name="Iquebal M.A."/>
            <person name="Das S.P."/>
            <person name="Bit A."/>
            <person name="Patnaik S."/>
            <person name="Patel N."/>
            <person name="Shah T.M."/>
            <person name="Hinsu A."/>
            <person name="Jena J.K."/>
        </authorList>
    </citation>
    <scope>NUCLEOTIDE SEQUENCE</scope>
    <source>
        <strain evidence="1">CIFAMagur01</strain>
        <tissue evidence="1">Testis</tissue>
    </source>
</reference>
<keyword evidence="2" id="KW-1185">Reference proteome</keyword>
<evidence type="ECO:0000313" key="2">
    <source>
        <dbReference type="Proteomes" id="UP000727407"/>
    </source>
</evidence>
<gene>
    <name evidence="1" type="ORF">DAT39_007121</name>
</gene>
<dbReference type="OrthoDB" id="9898017at2759"/>
<sequence length="57" mass="6567">MSSWDSKGGRIKYFSKFSKSGNFSIILQKVKLYDLSLYQCVLFKGTGCSIMYQEIQL</sequence>
<proteinExistence type="predicted"/>
<dbReference type="Proteomes" id="UP000727407">
    <property type="component" value="Unassembled WGS sequence"/>
</dbReference>
<organism evidence="1 2">
    <name type="scientific">Clarias magur</name>
    <name type="common">Asian catfish</name>
    <name type="synonym">Macropteronotus magur</name>
    <dbReference type="NCBI Taxonomy" id="1594786"/>
    <lineage>
        <taxon>Eukaryota</taxon>
        <taxon>Metazoa</taxon>
        <taxon>Chordata</taxon>
        <taxon>Craniata</taxon>
        <taxon>Vertebrata</taxon>
        <taxon>Euteleostomi</taxon>
        <taxon>Actinopterygii</taxon>
        <taxon>Neopterygii</taxon>
        <taxon>Teleostei</taxon>
        <taxon>Ostariophysi</taxon>
        <taxon>Siluriformes</taxon>
        <taxon>Clariidae</taxon>
        <taxon>Clarias</taxon>
    </lineage>
</organism>
<dbReference type="AlphaFoldDB" id="A0A8J4XEW9"/>
<comment type="caution">
    <text evidence="1">The sequence shown here is derived from an EMBL/GenBank/DDBJ whole genome shotgun (WGS) entry which is preliminary data.</text>
</comment>
<accession>A0A8J4XEW9</accession>
<evidence type="ECO:0000313" key="1">
    <source>
        <dbReference type="EMBL" id="KAF5903165.1"/>
    </source>
</evidence>
<protein>
    <submittedName>
        <fullName evidence="1">Uncharacterized protein</fullName>
    </submittedName>
</protein>
<dbReference type="EMBL" id="QNUK01000078">
    <property type="protein sequence ID" value="KAF5903165.1"/>
    <property type="molecule type" value="Genomic_DNA"/>
</dbReference>